<comment type="caution">
    <text evidence="2">The sequence shown here is derived from an EMBL/GenBank/DDBJ whole genome shotgun (WGS) entry which is preliminary data.</text>
</comment>
<dbReference type="AlphaFoldDB" id="A0A2H0KTY2"/>
<dbReference type="EMBL" id="PCVO01000006">
    <property type="protein sequence ID" value="PIQ75566.1"/>
    <property type="molecule type" value="Genomic_DNA"/>
</dbReference>
<evidence type="ECO:0000313" key="2">
    <source>
        <dbReference type="EMBL" id="PIQ75566.1"/>
    </source>
</evidence>
<feature type="transmembrane region" description="Helical" evidence="1">
    <location>
        <begin position="27"/>
        <end position="49"/>
    </location>
</feature>
<evidence type="ECO:0000313" key="3">
    <source>
        <dbReference type="Proteomes" id="UP000229317"/>
    </source>
</evidence>
<organism evidence="2 3">
    <name type="scientific">Candidatus Portnoybacteria bacterium CG11_big_fil_rev_8_21_14_0_20_40_15</name>
    <dbReference type="NCBI Taxonomy" id="1974817"/>
    <lineage>
        <taxon>Bacteria</taxon>
        <taxon>Candidatus Portnoyibacteriota</taxon>
    </lineage>
</organism>
<proteinExistence type="predicted"/>
<protein>
    <recommendedName>
        <fullName evidence="4">PsbP C-terminal domain-containing protein</fullName>
    </recommendedName>
</protein>
<keyword evidence="1" id="KW-0472">Membrane</keyword>
<reference evidence="2 3" key="1">
    <citation type="submission" date="2017-09" db="EMBL/GenBank/DDBJ databases">
        <title>Depth-based differentiation of microbial function through sediment-hosted aquifers and enrichment of novel symbionts in the deep terrestrial subsurface.</title>
        <authorList>
            <person name="Probst A.J."/>
            <person name="Ladd B."/>
            <person name="Jarett J.K."/>
            <person name="Geller-Mcgrath D.E."/>
            <person name="Sieber C.M."/>
            <person name="Emerson J.B."/>
            <person name="Anantharaman K."/>
            <person name="Thomas B.C."/>
            <person name="Malmstrom R."/>
            <person name="Stieglmeier M."/>
            <person name="Klingl A."/>
            <person name="Woyke T."/>
            <person name="Ryan C.M."/>
            <person name="Banfield J.F."/>
        </authorList>
    </citation>
    <scope>NUCLEOTIDE SEQUENCE [LARGE SCALE GENOMIC DNA]</scope>
    <source>
        <strain evidence="2">CG11_big_fil_rev_8_21_14_0_20_40_15</strain>
    </source>
</reference>
<sequence length="212" mass="24319">MDIQQPQSNINQPAEPNQPLKKKWLKFGLSIAVVIICLVATGVAVYWIMTEPTEENVTSVNVAKTDNTGLVPSGVEGWQTYRNEELGFEVKYPKNWEFSEGTNRVYFKEINKSYFIEGDEMDYAIALSFWPGDKDKLAADLEHRKNLYDGTIININIDSEEAFQITDYLETGTLFIHRGREFDLSVPYFGTSDDDSLREIYSKILSTFKFIK</sequence>
<gene>
    <name evidence="2" type="ORF">COV84_00550</name>
</gene>
<keyword evidence="1" id="KW-1133">Transmembrane helix</keyword>
<keyword evidence="1" id="KW-0812">Transmembrane</keyword>
<dbReference type="Proteomes" id="UP000229317">
    <property type="component" value="Unassembled WGS sequence"/>
</dbReference>
<name>A0A2H0KTY2_9BACT</name>
<evidence type="ECO:0008006" key="4">
    <source>
        <dbReference type="Google" id="ProtNLM"/>
    </source>
</evidence>
<evidence type="ECO:0000256" key="1">
    <source>
        <dbReference type="SAM" id="Phobius"/>
    </source>
</evidence>
<accession>A0A2H0KTY2</accession>